<reference evidence="3 4" key="1">
    <citation type="submission" date="2020-04" db="EMBL/GenBank/DDBJ databases">
        <authorList>
            <person name="Klaysubun C."/>
            <person name="Duangmal K."/>
            <person name="Lipun K."/>
        </authorList>
    </citation>
    <scope>NUCLEOTIDE SEQUENCE [LARGE SCALE GENOMIC DNA]</scope>
    <source>
        <strain evidence="3 4">K10HN5</strain>
    </source>
</reference>
<dbReference type="PRINTS" id="PR01438">
    <property type="entry name" value="UNVRSLSTRESS"/>
</dbReference>
<name>A0ABX1S7J9_9PSEU</name>
<dbReference type="RefSeq" id="WP_169380990.1">
    <property type="nucleotide sequence ID" value="NZ_JAAXLA010000013.1"/>
</dbReference>
<dbReference type="Pfam" id="PF00582">
    <property type="entry name" value="Usp"/>
    <property type="match status" value="1"/>
</dbReference>
<dbReference type="CDD" id="cd00293">
    <property type="entry name" value="USP-like"/>
    <property type="match status" value="1"/>
</dbReference>
<evidence type="ECO:0000259" key="2">
    <source>
        <dbReference type="Pfam" id="PF00582"/>
    </source>
</evidence>
<comment type="similarity">
    <text evidence="1">Belongs to the universal stress protein A family.</text>
</comment>
<dbReference type="InterPro" id="IPR006015">
    <property type="entry name" value="Universal_stress_UspA"/>
</dbReference>
<sequence>MNATRGRIVVGVDGSAESRAALGYAVRDAARRSARMEVVSAFDLPPYWAVAYGMREPAESPEELREAFLKETQQLVDAVVADVGPPAGSVPTTVAAVAGHPAQVLVDAAEGADALVIGHRGHGGFPGLALGSVALQCVQHATCPVVVVRAQPLPEER</sequence>
<dbReference type="PANTHER" id="PTHR46268">
    <property type="entry name" value="STRESS RESPONSE PROTEIN NHAX"/>
    <property type="match status" value="1"/>
</dbReference>
<keyword evidence="4" id="KW-1185">Reference proteome</keyword>
<evidence type="ECO:0000313" key="4">
    <source>
        <dbReference type="Proteomes" id="UP000820669"/>
    </source>
</evidence>
<dbReference type="SUPFAM" id="SSF52402">
    <property type="entry name" value="Adenine nucleotide alpha hydrolases-like"/>
    <property type="match status" value="1"/>
</dbReference>
<comment type="caution">
    <text evidence="3">The sequence shown here is derived from an EMBL/GenBank/DDBJ whole genome shotgun (WGS) entry which is preliminary data.</text>
</comment>
<dbReference type="Proteomes" id="UP000820669">
    <property type="component" value="Unassembled WGS sequence"/>
</dbReference>
<dbReference type="InterPro" id="IPR006016">
    <property type="entry name" value="UspA"/>
</dbReference>
<accession>A0ABX1S7J9</accession>
<dbReference type="PANTHER" id="PTHR46268:SF15">
    <property type="entry name" value="UNIVERSAL STRESS PROTEIN HP_0031"/>
    <property type="match status" value="1"/>
</dbReference>
<proteinExistence type="inferred from homology"/>
<protein>
    <submittedName>
        <fullName evidence="3">Universal stress protein</fullName>
    </submittedName>
</protein>
<dbReference type="EMBL" id="JAAXLA010000013">
    <property type="protein sequence ID" value="NMH97539.1"/>
    <property type="molecule type" value="Genomic_DNA"/>
</dbReference>
<gene>
    <name evidence="3" type="ORF">HF526_09470</name>
</gene>
<evidence type="ECO:0000313" key="3">
    <source>
        <dbReference type="EMBL" id="NMH97539.1"/>
    </source>
</evidence>
<dbReference type="InterPro" id="IPR014729">
    <property type="entry name" value="Rossmann-like_a/b/a_fold"/>
</dbReference>
<evidence type="ECO:0000256" key="1">
    <source>
        <dbReference type="ARBA" id="ARBA00008791"/>
    </source>
</evidence>
<feature type="domain" description="UspA" evidence="2">
    <location>
        <begin position="6"/>
        <end position="149"/>
    </location>
</feature>
<dbReference type="Gene3D" id="3.40.50.620">
    <property type="entry name" value="HUPs"/>
    <property type="match status" value="1"/>
</dbReference>
<organism evidence="3 4">
    <name type="scientific">Pseudonocardia acidicola</name>
    <dbReference type="NCBI Taxonomy" id="2724939"/>
    <lineage>
        <taxon>Bacteria</taxon>
        <taxon>Bacillati</taxon>
        <taxon>Actinomycetota</taxon>
        <taxon>Actinomycetes</taxon>
        <taxon>Pseudonocardiales</taxon>
        <taxon>Pseudonocardiaceae</taxon>
        <taxon>Pseudonocardia</taxon>
    </lineage>
</organism>